<evidence type="ECO:0000256" key="4">
    <source>
        <dbReference type="SAM" id="MobiDB-lite"/>
    </source>
</evidence>
<dbReference type="EMBL" id="LGRX02004623">
    <property type="protein sequence ID" value="KAK3279888.1"/>
    <property type="molecule type" value="Genomic_DNA"/>
</dbReference>
<dbReference type="Pfam" id="PF05903">
    <property type="entry name" value="Peptidase_C97"/>
    <property type="match status" value="1"/>
</dbReference>
<dbReference type="GO" id="GO:0008233">
    <property type="term" value="F:peptidase activity"/>
    <property type="evidence" value="ECO:0007669"/>
    <property type="project" value="UniProtKB-KW"/>
</dbReference>
<feature type="compositionally biased region" description="Polar residues" evidence="4">
    <location>
        <begin position="222"/>
        <end position="244"/>
    </location>
</feature>
<dbReference type="Proteomes" id="UP001190700">
    <property type="component" value="Unassembled WGS sequence"/>
</dbReference>
<evidence type="ECO:0000313" key="6">
    <source>
        <dbReference type="EMBL" id="KAK3279888.1"/>
    </source>
</evidence>
<comment type="caution">
    <text evidence="6">The sequence shown here is derived from an EMBL/GenBank/DDBJ whole genome shotgun (WGS) entry which is preliminary data.</text>
</comment>
<evidence type="ECO:0000259" key="5">
    <source>
        <dbReference type="PROSITE" id="PS51858"/>
    </source>
</evidence>
<dbReference type="AlphaFoldDB" id="A0AAE0LC93"/>
<accession>A0AAE0LC93</accession>
<evidence type="ECO:0000256" key="3">
    <source>
        <dbReference type="ARBA" id="ARBA00022801"/>
    </source>
</evidence>
<dbReference type="PROSITE" id="PS51858">
    <property type="entry name" value="PPPDE"/>
    <property type="match status" value="1"/>
</dbReference>
<keyword evidence="7" id="KW-1185">Reference proteome</keyword>
<dbReference type="PANTHER" id="PTHR12378">
    <property type="entry name" value="DESUMOYLATING ISOPEPTIDASE"/>
    <property type="match status" value="1"/>
</dbReference>
<dbReference type="GO" id="GO:0070646">
    <property type="term" value="P:protein modification by small protein removal"/>
    <property type="evidence" value="ECO:0007669"/>
    <property type="project" value="TreeGrafter"/>
</dbReference>
<sequence length="307" mass="31966">MDTESSTVVLHIYDLSQGMAKALSMPLLGKQIDGVWHTAIVVYGREYFFGGGIQSARPSSTAYGKPIEIVQMGTTHIPLDLMTDFLRDLEPRFNMNTYSLLSNNCNNFSEELAQFLTGSSIPAHITGLPADVLETPLGAMLGPMLSQFESQMRSGGNPFQPGVPTPSASSPPVGVPPFPVQESAAPSTAPGVQPSAPSGPAQGAPAGLGGGFDPLRAGSRVPSAQPTSAKPTAASPGSTATENVTLPRANTKPSLPPSSPSPESIARNDLQAQVKAEFTKIMAEGGWDANEAAAEALRRVTCKAAPR</sequence>
<dbReference type="InterPro" id="IPR008580">
    <property type="entry name" value="PPPDE_dom"/>
</dbReference>
<dbReference type="Gene3D" id="3.90.1720.30">
    <property type="entry name" value="PPPDE domains"/>
    <property type="match status" value="1"/>
</dbReference>
<feature type="compositionally biased region" description="Low complexity" evidence="4">
    <location>
        <begin position="193"/>
        <end position="205"/>
    </location>
</feature>
<keyword evidence="2" id="KW-0645">Protease</keyword>
<proteinExistence type="inferred from homology"/>
<name>A0AAE0LC93_9CHLO</name>
<evidence type="ECO:0000256" key="2">
    <source>
        <dbReference type="ARBA" id="ARBA00022670"/>
    </source>
</evidence>
<feature type="domain" description="PPPDE" evidence="5">
    <location>
        <begin position="6"/>
        <end position="146"/>
    </location>
</feature>
<dbReference type="GO" id="GO:0006508">
    <property type="term" value="P:proteolysis"/>
    <property type="evidence" value="ECO:0007669"/>
    <property type="project" value="UniProtKB-KW"/>
</dbReference>
<protein>
    <recommendedName>
        <fullName evidence="5">PPPDE domain-containing protein</fullName>
    </recommendedName>
</protein>
<evidence type="ECO:0000256" key="1">
    <source>
        <dbReference type="ARBA" id="ARBA00008140"/>
    </source>
</evidence>
<keyword evidence="3" id="KW-0378">Hydrolase</keyword>
<evidence type="ECO:0000313" key="7">
    <source>
        <dbReference type="Proteomes" id="UP001190700"/>
    </source>
</evidence>
<organism evidence="6 7">
    <name type="scientific">Cymbomonas tetramitiformis</name>
    <dbReference type="NCBI Taxonomy" id="36881"/>
    <lineage>
        <taxon>Eukaryota</taxon>
        <taxon>Viridiplantae</taxon>
        <taxon>Chlorophyta</taxon>
        <taxon>Pyramimonadophyceae</taxon>
        <taxon>Pyramimonadales</taxon>
        <taxon>Pyramimonadaceae</taxon>
        <taxon>Cymbomonas</taxon>
    </lineage>
</organism>
<comment type="similarity">
    <text evidence="1">Belongs to the DeSI family.</text>
</comment>
<gene>
    <name evidence="6" type="ORF">CYMTET_12246</name>
</gene>
<dbReference type="SMART" id="SM01179">
    <property type="entry name" value="DUF862"/>
    <property type="match status" value="1"/>
</dbReference>
<reference evidence="6 7" key="1">
    <citation type="journal article" date="2015" name="Genome Biol. Evol.">
        <title>Comparative Genomics of a Bacterivorous Green Alga Reveals Evolutionary Causalities and Consequences of Phago-Mixotrophic Mode of Nutrition.</title>
        <authorList>
            <person name="Burns J.A."/>
            <person name="Paasch A."/>
            <person name="Narechania A."/>
            <person name="Kim E."/>
        </authorList>
    </citation>
    <scope>NUCLEOTIDE SEQUENCE [LARGE SCALE GENOMIC DNA]</scope>
    <source>
        <strain evidence="6 7">PLY_AMNH</strain>
    </source>
</reference>
<dbReference type="PANTHER" id="PTHR12378:SF7">
    <property type="entry name" value="DESUMOYLATING ISOPEPTIDASE 1"/>
    <property type="match status" value="1"/>
</dbReference>
<feature type="region of interest" description="Disordered" evidence="4">
    <location>
        <begin position="149"/>
        <end position="271"/>
    </location>
</feature>
<dbReference type="InterPro" id="IPR042266">
    <property type="entry name" value="PPPDE_sf"/>
</dbReference>